<sequence>MALTDENAHYPYDRAGISVALIGSQSASTMGDSNAVTARLRMRTFRANLKSDAHKLQVEIEYLEKKLERLRQAPPSTRSHRAPFAMATDVLLSHSNRLRKHVEARTRLIRELAVWLSAQRPLPGYRWLTERALHMAVLQHPNHSFQGDDQVTITLHTSPVDGGTWRDEANEVVDGTSSRVQVTVFASIDKVAKGYWKLFTQGIASSPMVEWVDSDLVYFHSINPFLGTSKQSILRRFDPSPRQVVFTIVNVSHDEIVPLTDGQMRTHGVSCMILDEVSTGITLVRSTDLALAPLTCDGKASLETMGMLLGVPPRLGNDSPTVYLEKIRSAVDSYQIDQVGFRIMVTNRVVADVEAERT</sequence>
<name>A0A418AFS7_9STRA</name>
<accession>A0A418AFS7</accession>
<evidence type="ECO:0000256" key="1">
    <source>
        <dbReference type="SAM" id="Coils"/>
    </source>
</evidence>
<comment type="caution">
    <text evidence="2">The sequence shown here is derived from an EMBL/GenBank/DDBJ whole genome shotgun (WGS) entry which is preliminary data.</text>
</comment>
<evidence type="ECO:0000313" key="3">
    <source>
        <dbReference type="Proteomes" id="UP000285060"/>
    </source>
</evidence>
<dbReference type="AlphaFoldDB" id="A0A418AFS7"/>
<evidence type="ECO:0000313" key="2">
    <source>
        <dbReference type="EMBL" id="RHY17838.1"/>
    </source>
</evidence>
<reference evidence="2 3" key="1">
    <citation type="submission" date="2018-08" db="EMBL/GenBank/DDBJ databases">
        <title>Aphanomyces genome sequencing and annotation.</title>
        <authorList>
            <person name="Minardi D."/>
            <person name="Oidtmann B."/>
            <person name="Van Der Giezen M."/>
            <person name="Studholme D.J."/>
        </authorList>
    </citation>
    <scope>NUCLEOTIDE SEQUENCE [LARGE SCALE GENOMIC DNA]</scope>
    <source>
        <strain evidence="2 3">NJM0002</strain>
    </source>
</reference>
<keyword evidence="1" id="KW-0175">Coiled coil</keyword>
<gene>
    <name evidence="2" type="ORF">DYB32_010464</name>
</gene>
<evidence type="ECO:0008006" key="4">
    <source>
        <dbReference type="Google" id="ProtNLM"/>
    </source>
</evidence>
<dbReference type="VEuPathDB" id="FungiDB:H310_14256"/>
<protein>
    <recommendedName>
        <fullName evidence="4">START domain-containing protein</fullName>
    </recommendedName>
</protein>
<feature type="coiled-coil region" evidence="1">
    <location>
        <begin position="46"/>
        <end position="73"/>
    </location>
</feature>
<dbReference type="EMBL" id="QUSY01003351">
    <property type="protein sequence ID" value="RHY17838.1"/>
    <property type="molecule type" value="Genomic_DNA"/>
</dbReference>
<proteinExistence type="predicted"/>
<dbReference type="Proteomes" id="UP000285060">
    <property type="component" value="Unassembled WGS sequence"/>
</dbReference>
<organism evidence="2 3">
    <name type="scientific">Aphanomyces invadans</name>
    <dbReference type="NCBI Taxonomy" id="157072"/>
    <lineage>
        <taxon>Eukaryota</taxon>
        <taxon>Sar</taxon>
        <taxon>Stramenopiles</taxon>
        <taxon>Oomycota</taxon>
        <taxon>Saprolegniomycetes</taxon>
        <taxon>Saprolegniales</taxon>
        <taxon>Verrucalvaceae</taxon>
        <taxon>Aphanomyces</taxon>
    </lineage>
</organism>
<keyword evidence="3" id="KW-1185">Reference proteome</keyword>